<feature type="domain" description="Glycosyl transferase family 1" evidence="1">
    <location>
        <begin position="157"/>
        <end position="317"/>
    </location>
</feature>
<evidence type="ECO:0000313" key="3">
    <source>
        <dbReference type="Proteomes" id="UP000092498"/>
    </source>
</evidence>
<dbReference type="Pfam" id="PF00534">
    <property type="entry name" value="Glycos_transf_1"/>
    <property type="match status" value="1"/>
</dbReference>
<organism evidence="2 3">
    <name type="scientific">Candidatus Viadribacter manganicus</name>
    <dbReference type="NCBI Taxonomy" id="1759059"/>
    <lineage>
        <taxon>Bacteria</taxon>
        <taxon>Pseudomonadati</taxon>
        <taxon>Pseudomonadota</taxon>
        <taxon>Alphaproteobacteria</taxon>
        <taxon>Hyphomonadales</taxon>
        <taxon>Hyphomonadaceae</taxon>
        <taxon>Candidatus Viadribacter</taxon>
    </lineage>
</organism>
<sequence>MSLLQTLGSPVNGGAETYFVSLTGAFARAGIAQAAAIRAHAGREHELKSLGVATRVLPFSRPFDFTTPNAISSLAREHDARIVIAWMNRAASLTPAGPWKRIGRLGGYYKLKNYRGYDALVGNTQDIVDWIVSEGWPKERAHYVPNFAGKGGGEKIDRVTLNTPADAPLLLGMGRLHTSKAHDVSLRALKHLPDAYLWIAGDGPDEAVLKSEAVDLGVGDRVRFLGWRDDAPALYRTADVCVFPSRFEPLGNVVIQSWAHGLPVIAARSAGPGALIRDGEDGFLIDIDDAEGLAMKTRALLADKELSARFVANGAKRVETEFSEAAVVAQWRSLFDAMGGL</sequence>
<gene>
    <name evidence="2" type="ORF">ATE48_13500</name>
</gene>
<dbReference type="InParanoid" id="A0A1B1AJX7"/>
<dbReference type="CDD" id="cd03811">
    <property type="entry name" value="GT4_GT28_WabH-like"/>
    <property type="match status" value="1"/>
</dbReference>
<dbReference type="EMBL" id="CP013244">
    <property type="protein sequence ID" value="ANP46857.1"/>
    <property type="molecule type" value="Genomic_DNA"/>
</dbReference>
<dbReference type="KEGG" id="cbot:ATE48_13500"/>
<dbReference type="GO" id="GO:0016757">
    <property type="term" value="F:glycosyltransferase activity"/>
    <property type="evidence" value="ECO:0007669"/>
    <property type="project" value="InterPro"/>
</dbReference>
<evidence type="ECO:0000313" key="2">
    <source>
        <dbReference type="EMBL" id="ANP46857.1"/>
    </source>
</evidence>
<dbReference type="Gene3D" id="3.40.50.2000">
    <property type="entry name" value="Glycogen Phosphorylase B"/>
    <property type="match status" value="2"/>
</dbReference>
<keyword evidence="2" id="KW-0808">Transferase</keyword>
<dbReference type="Proteomes" id="UP000092498">
    <property type="component" value="Chromosome"/>
</dbReference>
<name>A0A1B1AJX7_9PROT</name>
<dbReference type="AlphaFoldDB" id="A0A1B1AJX7"/>
<accession>A0A1B1AJX7</accession>
<dbReference type="RefSeq" id="WP_066772351.1">
    <property type="nucleotide sequence ID" value="NZ_CP013244.1"/>
</dbReference>
<dbReference type="PANTHER" id="PTHR12526">
    <property type="entry name" value="GLYCOSYLTRANSFERASE"/>
    <property type="match status" value="1"/>
</dbReference>
<dbReference type="InterPro" id="IPR001296">
    <property type="entry name" value="Glyco_trans_1"/>
</dbReference>
<proteinExistence type="predicted"/>
<dbReference type="STRING" id="1759059.ATE48_13500"/>
<dbReference type="SUPFAM" id="SSF53756">
    <property type="entry name" value="UDP-Glycosyltransferase/glycogen phosphorylase"/>
    <property type="match status" value="1"/>
</dbReference>
<reference evidence="2 3" key="1">
    <citation type="submission" date="2015-11" db="EMBL/GenBank/DDBJ databases">
        <title>Whole-Genome Sequence of Candidatus Oderbacter manganicum from the National Park Lower Oder Valley, Germany.</title>
        <authorList>
            <person name="Braun B."/>
            <person name="Liere K."/>
            <person name="Szewzyk U."/>
        </authorList>
    </citation>
    <scope>NUCLEOTIDE SEQUENCE [LARGE SCALE GENOMIC DNA]</scope>
    <source>
        <strain evidence="2 3">OTSz_A_272</strain>
    </source>
</reference>
<protein>
    <submittedName>
        <fullName evidence="2">Glycosyltransferase</fullName>
    </submittedName>
</protein>
<keyword evidence="3" id="KW-1185">Reference proteome</keyword>
<evidence type="ECO:0000259" key="1">
    <source>
        <dbReference type="Pfam" id="PF00534"/>
    </source>
</evidence>
<dbReference type="OrthoDB" id="529131at2"/>